<dbReference type="SUPFAM" id="SSF48056">
    <property type="entry name" value="Di-copper centre-containing domain"/>
    <property type="match status" value="1"/>
</dbReference>
<comment type="caution">
    <text evidence="3">The sequence shown here is derived from an EMBL/GenBank/DDBJ whole genome shotgun (WGS) entry which is preliminary data.</text>
</comment>
<gene>
    <name evidence="3" type="ORF">B0T17DRAFT_619936</name>
</gene>
<evidence type="ECO:0000256" key="1">
    <source>
        <dbReference type="SAM" id="MobiDB-lite"/>
    </source>
</evidence>
<accession>A0AA39WGU1</accession>
<evidence type="ECO:0000313" key="4">
    <source>
        <dbReference type="Proteomes" id="UP001174934"/>
    </source>
</evidence>
<dbReference type="InterPro" id="IPR002227">
    <property type="entry name" value="Tyrosinase_Cu-bd"/>
</dbReference>
<feature type="compositionally biased region" description="Basic and acidic residues" evidence="1">
    <location>
        <begin position="237"/>
        <end position="249"/>
    </location>
</feature>
<dbReference type="Proteomes" id="UP001174934">
    <property type="component" value="Unassembled WGS sequence"/>
</dbReference>
<protein>
    <recommendedName>
        <fullName evidence="2">Tyrosinase copper-binding domain-containing protein</fullName>
    </recommendedName>
</protein>
<sequence length="249" mass="28871">MSAGTICNGRKGSSKSVPFSSEVYCTYVSVLFGTWHRPCLLLFEQATYELMKKEVSSFDAKEKVKFERHGKRVYDVPLVFHEQTVLVKQPDKKISGWATRPYGNALYKFTMPGNITMGDPSLGKLAITEQTWMDTKRKILWTYPFHECKGTSRHINKLHLDEDDRSQALPTEKEWEEGRQANHKIRQKLESGYNDRNTISYRNFITKRAGEGQKDFESAEGIHDKIHNWSGGDQLEDERTKRIYDGRPR</sequence>
<dbReference type="EMBL" id="JAULSR010000007">
    <property type="protein sequence ID" value="KAK0615121.1"/>
    <property type="molecule type" value="Genomic_DNA"/>
</dbReference>
<evidence type="ECO:0000259" key="2">
    <source>
        <dbReference type="Pfam" id="PF00264"/>
    </source>
</evidence>
<dbReference type="InterPro" id="IPR008922">
    <property type="entry name" value="Di-copper_centre_dom_sf"/>
</dbReference>
<evidence type="ECO:0000313" key="3">
    <source>
        <dbReference type="EMBL" id="KAK0615121.1"/>
    </source>
</evidence>
<dbReference type="Pfam" id="PF00264">
    <property type="entry name" value="Tyrosinase"/>
    <property type="match status" value="1"/>
</dbReference>
<feature type="region of interest" description="Disordered" evidence="1">
    <location>
        <begin position="223"/>
        <end position="249"/>
    </location>
</feature>
<reference evidence="3" key="1">
    <citation type="submission" date="2023-06" db="EMBL/GenBank/DDBJ databases">
        <title>Genome-scale phylogeny and comparative genomics of the fungal order Sordariales.</title>
        <authorList>
            <consortium name="Lawrence Berkeley National Laboratory"/>
            <person name="Hensen N."/>
            <person name="Bonometti L."/>
            <person name="Westerberg I."/>
            <person name="Brannstrom I.O."/>
            <person name="Guillou S."/>
            <person name="Cros-Aarteil S."/>
            <person name="Calhoun S."/>
            <person name="Haridas S."/>
            <person name="Kuo A."/>
            <person name="Mondo S."/>
            <person name="Pangilinan J."/>
            <person name="Riley R."/>
            <person name="LaButti K."/>
            <person name="Andreopoulos B."/>
            <person name="Lipzen A."/>
            <person name="Chen C."/>
            <person name="Yanf M."/>
            <person name="Daum C."/>
            <person name="Ng V."/>
            <person name="Clum A."/>
            <person name="Steindorff A."/>
            <person name="Ohm R."/>
            <person name="Martin F."/>
            <person name="Silar P."/>
            <person name="Natvig D."/>
            <person name="Lalanne C."/>
            <person name="Gautier V."/>
            <person name="Ament-velasquez S.L."/>
            <person name="Kruys A."/>
            <person name="Hutchinson M.I."/>
            <person name="Powell A.J."/>
            <person name="Barry K."/>
            <person name="Miller A.N."/>
            <person name="Grigoriev I.V."/>
            <person name="Debuchy R."/>
            <person name="Gladieux P."/>
            <person name="Thoren M.H."/>
            <person name="Johannesson H."/>
        </authorList>
    </citation>
    <scope>NUCLEOTIDE SEQUENCE</scope>
    <source>
        <strain evidence="3">SMH3391-2</strain>
    </source>
</reference>
<proteinExistence type="predicted"/>
<feature type="domain" description="Tyrosinase copper-binding" evidence="2">
    <location>
        <begin position="21"/>
        <end position="234"/>
    </location>
</feature>
<dbReference type="Gene3D" id="1.10.1280.10">
    <property type="entry name" value="Di-copper center containing domain from catechol oxidase"/>
    <property type="match status" value="1"/>
</dbReference>
<dbReference type="AlphaFoldDB" id="A0AA39WGU1"/>
<organism evidence="3 4">
    <name type="scientific">Bombardia bombarda</name>
    <dbReference type="NCBI Taxonomy" id="252184"/>
    <lineage>
        <taxon>Eukaryota</taxon>
        <taxon>Fungi</taxon>
        <taxon>Dikarya</taxon>
        <taxon>Ascomycota</taxon>
        <taxon>Pezizomycotina</taxon>
        <taxon>Sordariomycetes</taxon>
        <taxon>Sordariomycetidae</taxon>
        <taxon>Sordariales</taxon>
        <taxon>Lasiosphaeriaceae</taxon>
        <taxon>Bombardia</taxon>
    </lineage>
</organism>
<keyword evidence="4" id="KW-1185">Reference proteome</keyword>
<dbReference type="GO" id="GO:0016491">
    <property type="term" value="F:oxidoreductase activity"/>
    <property type="evidence" value="ECO:0007669"/>
    <property type="project" value="InterPro"/>
</dbReference>
<name>A0AA39WGU1_9PEZI</name>